<comment type="caution">
    <text evidence="1">The sequence shown here is derived from an EMBL/GenBank/DDBJ whole genome shotgun (WGS) entry which is preliminary data.</text>
</comment>
<evidence type="ECO:0000313" key="1">
    <source>
        <dbReference type="EMBL" id="OEL25373.1"/>
    </source>
</evidence>
<organism evidence="1 2">
    <name type="scientific">Dichanthelium oligosanthes</name>
    <dbReference type="NCBI Taxonomy" id="888268"/>
    <lineage>
        <taxon>Eukaryota</taxon>
        <taxon>Viridiplantae</taxon>
        <taxon>Streptophyta</taxon>
        <taxon>Embryophyta</taxon>
        <taxon>Tracheophyta</taxon>
        <taxon>Spermatophyta</taxon>
        <taxon>Magnoliopsida</taxon>
        <taxon>Liliopsida</taxon>
        <taxon>Poales</taxon>
        <taxon>Poaceae</taxon>
        <taxon>PACMAD clade</taxon>
        <taxon>Panicoideae</taxon>
        <taxon>Panicodae</taxon>
        <taxon>Paniceae</taxon>
        <taxon>Dichantheliinae</taxon>
        <taxon>Dichanthelium</taxon>
    </lineage>
</organism>
<dbReference type="Proteomes" id="UP000095767">
    <property type="component" value="Unassembled WGS sequence"/>
</dbReference>
<gene>
    <name evidence="1" type="ORF">BAE44_0013608</name>
</gene>
<dbReference type="EMBL" id="LWDX02037404">
    <property type="protein sequence ID" value="OEL25373.1"/>
    <property type="molecule type" value="Genomic_DNA"/>
</dbReference>
<keyword evidence="2" id="KW-1185">Reference proteome</keyword>
<protein>
    <submittedName>
        <fullName evidence="1">Uncharacterized protein</fullName>
    </submittedName>
</protein>
<reference evidence="1 2" key="1">
    <citation type="submission" date="2016-09" db="EMBL/GenBank/DDBJ databases">
        <title>The draft genome of Dichanthelium oligosanthes: A C3 panicoid grass species.</title>
        <authorList>
            <person name="Studer A.J."/>
            <person name="Schnable J.C."/>
            <person name="Brutnell T.P."/>
        </authorList>
    </citation>
    <scope>NUCLEOTIDE SEQUENCE [LARGE SCALE GENOMIC DNA]</scope>
    <source>
        <strain evidence="2">cv. Kellogg 1175</strain>
        <tissue evidence="1">Leaf</tissue>
    </source>
</reference>
<dbReference type="AlphaFoldDB" id="A0A1E5VJR0"/>
<name>A0A1E5VJR0_9POAL</name>
<sequence>MLSSVELGGFRNEASAQAAADYPIIYAGSAVQGSTPAPHLSMDNIKGIVAFLQIQPEAVLAASLLEHDDDNDNIM</sequence>
<accession>A0A1E5VJR0</accession>
<evidence type="ECO:0000313" key="2">
    <source>
        <dbReference type="Proteomes" id="UP000095767"/>
    </source>
</evidence>
<proteinExistence type="predicted"/>